<evidence type="ECO:0000313" key="7">
    <source>
        <dbReference type="EMBL" id="EPY35694.1"/>
    </source>
</evidence>
<keyword evidence="3" id="KW-0687">Ribonucleoprotein</keyword>
<reference evidence="6" key="2">
    <citation type="submission" date="2013-03" db="EMBL/GenBank/DDBJ databases">
        <authorList>
            <person name="Motta M.C.M."/>
            <person name="Martins A.C.A."/>
            <person name="Preta C.M.C.C."/>
            <person name="Silva R."/>
            <person name="de Souza S.S."/>
            <person name="Klein C.C."/>
            <person name="de Almeida L.G.P."/>
            <person name="Cunha O.L."/>
            <person name="Colabardini A.C."/>
            <person name="Lima B.A."/>
            <person name="Machado C.R."/>
            <person name="Soares C.M.A."/>
            <person name="de Menezes C.B.A."/>
            <person name="Bartolomeu D.C."/>
            <person name="Grisard E.C."/>
            <person name="Fantinatti-Garboggini F."/>
            <person name="Rodrigues-Luiz G.F."/>
            <person name="Wagner G."/>
            <person name="Goldman G.H."/>
            <person name="Fietto J.L.R."/>
            <person name="Ciapina L.P."/>
            <person name="Brocchi M."/>
            <person name="Elias M.C."/>
            <person name="Goldman M.H.S."/>
            <person name="Sagot M.-F."/>
            <person name="Pereira M."/>
            <person name="Stoco P.H."/>
            <person name="Teixeira S.M.R."/>
            <person name="de Mendonca-Neto R.P."/>
            <person name="Maciel T.E.F."/>
            <person name="Mendes T.A.O."/>
            <person name="Urmenyi T.P."/>
            <person name="Teixeira M.M.G."/>
            <person name="de Camargo E.F.P."/>
            <person name="de Sousa W."/>
            <person name="Schenkman S."/>
            <person name="de Vasconcelos A.T.R."/>
        </authorList>
    </citation>
    <scope>NUCLEOTIDE SEQUENCE</scope>
</reference>
<protein>
    <submittedName>
        <fullName evidence="6">Large subunit ribosomal protein L35e</fullName>
    </submittedName>
</protein>
<gene>
    <name evidence="7" type="ORF">STCU_00980</name>
    <name evidence="6" type="ORF">STCU_02229</name>
    <name evidence="5" type="ORF">STCU_02515</name>
</gene>
<keyword evidence="4" id="KW-0175">Coiled coil</keyword>
<evidence type="ECO:0000313" key="6">
    <source>
        <dbReference type="EMBL" id="EPY33416.1"/>
    </source>
</evidence>
<dbReference type="GO" id="GO:0000463">
    <property type="term" value="P:maturation of LSU-rRNA from tricistronic rRNA transcript (SSU-rRNA, 5.8S rRNA, LSU-rRNA)"/>
    <property type="evidence" value="ECO:0007669"/>
    <property type="project" value="InterPro"/>
</dbReference>
<comment type="similarity">
    <text evidence="1">Belongs to the universal ribosomal protein uL29 family.</text>
</comment>
<evidence type="ECO:0000313" key="5">
    <source>
        <dbReference type="EMBL" id="EPY33047.1"/>
    </source>
</evidence>
<dbReference type="InterPro" id="IPR045059">
    <property type="entry name" value="Ribosomal_uL29_euk"/>
</dbReference>
<dbReference type="SUPFAM" id="SSF46561">
    <property type="entry name" value="Ribosomal protein L29 (L29p)"/>
    <property type="match status" value="1"/>
</dbReference>
<dbReference type="GO" id="GO:0003735">
    <property type="term" value="F:structural constituent of ribosome"/>
    <property type="evidence" value="ECO:0007669"/>
    <property type="project" value="InterPro"/>
</dbReference>
<evidence type="ECO:0000256" key="3">
    <source>
        <dbReference type="ARBA" id="ARBA00023274"/>
    </source>
</evidence>
<name>S9W1L8_9TRYP</name>
<dbReference type="FunFam" id="1.10.287.310:FF:000002">
    <property type="entry name" value="60S ribosomal protein L35"/>
    <property type="match status" value="1"/>
</dbReference>
<dbReference type="EMBL" id="ATMH01000980">
    <property type="protein sequence ID" value="EPY35694.1"/>
    <property type="molecule type" value="Genomic_DNA"/>
</dbReference>
<evidence type="ECO:0000313" key="8">
    <source>
        <dbReference type="Proteomes" id="UP000015354"/>
    </source>
</evidence>
<organism evidence="6 8">
    <name type="scientific">Strigomonas culicis</name>
    <dbReference type="NCBI Taxonomy" id="28005"/>
    <lineage>
        <taxon>Eukaryota</taxon>
        <taxon>Discoba</taxon>
        <taxon>Euglenozoa</taxon>
        <taxon>Kinetoplastea</taxon>
        <taxon>Metakinetoplastina</taxon>
        <taxon>Trypanosomatida</taxon>
        <taxon>Trypanosomatidae</taxon>
        <taxon>Strigomonadinae</taxon>
        <taxon>Strigomonas</taxon>
    </lineage>
</organism>
<accession>S9W1L8</accession>
<dbReference type="Gene3D" id="6.10.250.3450">
    <property type="match status" value="1"/>
</dbReference>
<comment type="caution">
    <text evidence="6">The sequence shown here is derived from an EMBL/GenBank/DDBJ whole genome shotgun (WGS) entry which is preliminary data.</text>
</comment>
<sequence length="127" mass="15154">MSHHAKIKELREKNKDDLLKQLTDYKKELSQMRVAQQAGAKDSRVLRIRPIRKSIARILTVLNQNERANLKKFYSERKMASKAPKTIRAKLTHRRRLALTANESRRKTRRELRRAHRFPKRVYAVKL</sequence>
<dbReference type="NCBIfam" id="TIGR00012">
    <property type="entry name" value="L29"/>
    <property type="match status" value="1"/>
</dbReference>
<dbReference type="GO" id="GO:0006412">
    <property type="term" value="P:translation"/>
    <property type="evidence" value="ECO:0007669"/>
    <property type="project" value="InterPro"/>
</dbReference>
<dbReference type="OrthoDB" id="277606at2759"/>
<evidence type="ECO:0000256" key="1">
    <source>
        <dbReference type="ARBA" id="ARBA00009254"/>
    </source>
</evidence>
<dbReference type="GO" id="GO:0022625">
    <property type="term" value="C:cytosolic large ribosomal subunit"/>
    <property type="evidence" value="ECO:0007669"/>
    <property type="project" value="InterPro"/>
</dbReference>
<dbReference type="InterPro" id="IPR036049">
    <property type="entry name" value="Ribosomal_uL29_sf"/>
</dbReference>
<evidence type="ECO:0000256" key="4">
    <source>
        <dbReference type="SAM" id="Coils"/>
    </source>
</evidence>
<proteinExistence type="inferred from homology"/>
<dbReference type="PANTHER" id="PTHR45722:SF2">
    <property type="entry name" value="LARGE RIBOSOMAL SUBUNIT PROTEIN UL29-RELATED"/>
    <property type="match status" value="1"/>
</dbReference>
<dbReference type="Pfam" id="PF00831">
    <property type="entry name" value="Ribosomal_L29"/>
    <property type="match status" value="1"/>
</dbReference>
<dbReference type="EMBL" id="ATMH01002229">
    <property type="protein sequence ID" value="EPY33416.1"/>
    <property type="molecule type" value="Genomic_DNA"/>
</dbReference>
<keyword evidence="2 6" id="KW-0689">Ribosomal protein</keyword>
<dbReference type="CDD" id="cd00427">
    <property type="entry name" value="Ribosomal_L29_HIP"/>
    <property type="match status" value="1"/>
</dbReference>
<dbReference type="Proteomes" id="UP000015354">
    <property type="component" value="Unassembled WGS sequence"/>
</dbReference>
<dbReference type="HAMAP" id="MF_00374">
    <property type="entry name" value="Ribosomal_uL29"/>
    <property type="match status" value="1"/>
</dbReference>
<reference evidence="6 8" key="1">
    <citation type="journal article" date="2013" name="PLoS ONE">
        <title>Predicting the Proteins of Angomonas deanei, Strigomonas culicis and Their Respective Endosymbionts Reveals New Aspects of the Trypanosomatidae Family.</title>
        <authorList>
            <person name="Motta M.C."/>
            <person name="Martins A.C."/>
            <person name="de Souza S.S."/>
            <person name="Catta-Preta C.M."/>
            <person name="Silva R."/>
            <person name="Klein C.C."/>
            <person name="de Almeida L.G."/>
            <person name="de Lima Cunha O."/>
            <person name="Ciapina L.P."/>
            <person name="Brocchi M."/>
            <person name="Colabardini A.C."/>
            <person name="de Araujo Lima B."/>
            <person name="Machado C.R."/>
            <person name="de Almeida Soares C.M."/>
            <person name="Probst C.M."/>
            <person name="de Menezes C.B."/>
            <person name="Thompson C.E."/>
            <person name="Bartholomeu D.C."/>
            <person name="Gradia D.F."/>
            <person name="Pavoni D.P."/>
            <person name="Grisard E.C."/>
            <person name="Fantinatti-Garboggini F."/>
            <person name="Marchini F.K."/>
            <person name="Rodrigues-Luiz G.F."/>
            <person name="Wagner G."/>
            <person name="Goldman G.H."/>
            <person name="Fietto J.L."/>
            <person name="Elias M.C."/>
            <person name="Goldman M.H."/>
            <person name="Sagot M.F."/>
            <person name="Pereira M."/>
            <person name="Stoco P.H."/>
            <person name="de Mendonca-Neto R.P."/>
            <person name="Teixeira S.M."/>
            <person name="Maciel T.E."/>
            <person name="de Oliveira Mendes T.A."/>
            <person name="Urmenyi T.P."/>
            <person name="de Souza W."/>
            <person name="Schenkman S."/>
            <person name="de Vasconcelos A.T."/>
        </authorList>
    </citation>
    <scope>NUCLEOTIDE SEQUENCE [LARGE SCALE GENOMIC DNA]</scope>
</reference>
<dbReference type="AlphaFoldDB" id="S9W1L8"/>
<dbReference type="InterPro" id="IPR001854">
    <property type="entry name" value="Ribosomal_uL29"/>
</dbReference>
<keyword evidence="8" id="KW-1185">Reference proteome</keyword>
<dbReference type="PANTHER" id="PTHR45722">
    <property type="entry name" value="60S RIBOSOMAL PROTEIN L35"/>
    <property type="match status" value="1"/>
</dbReference>
<dbReference type="Gene3D" id="1.10.287.310">
    <property type="match status" value="1"/>
</dbReference>
<feature type="coiled-coil region" evidence="4">
    <location>
        <begin position="8"/>
        <end position="35"/>
    </location>
</feature>
<dbReference type="EMBL" id="ATMH01002515">
    <property type="protein sequence ID" value="EPY33047.1"/>
    <property type="molecule type" value="Genomic_DNA"/>
</dbReference>
<evidence type="ECO:0000256" key="2">
    <source>
        <dbReference type="ARBA" id="ARBA00022980"/>
    </source>
</evidence>
<dbReference type="GO" id="GO:0003729">
    <property type="term" value="F:mRNA binding"/>
    <property type="evidence" value="ECO:0007669"/>
    <property type="project" value="TreeGrafter"/>
</dbReference>